<accession>A0ABY6NZL2</accession>
<evidence type="ECO:0000313" key="4">
    <source>
        <dbReference type="Proteomes" id="UP001164965"/>
    </source>
</evidence>
<dbReference type="Proteomes" id="UP001164965">
    <property type="component" value="Chromosome"/>
</dbReference>
<keyword evidence="4" id="KW-1185">Reference proteome</keyword>
<evidence type="ECO:0000256" key="1">
    <source>
        <dbReference type="ARBA" id="ARBA00007637"/>
    </source>
</evidence>
<gene>
    <name evidence="3" type="ORF">RHODO2019_15680</name>
</gene>
<name>A0ABY6NZL2_9NOCA</name>
<sequence length="312" mass="32379">MTARPTTWVVGSGGLLGSSVRTELARRGDEVLTSAVPWSDPEAAVAALRHGARTLVERADGGPWRLAWCAGSGVTGTPQGVLDAENGVLTRVLDELAESAGPGAARGTVFHASSAGAVYAGVAGAPHTELSAVRPLAPYGRAKLAAEQVVLDFGSRTGATVVVGRLSNLYGPGQNLAKAQGLISHLCRAFLVAQPVSIYVSLDTIRDYLFVTDAAAMVADTLDGAAARGERSTTKIYSAGRGTTIGAVLAECRSVFRRRPRVVLAASELASAQARDLRLRSVVWTELDARPQTPLAVGIASTLDSTRRALLG</sequence>
<dbReference type="EMBL" id="CP110615">
    <property type="protein sequence ID" value="UZJ24546.1"/>
    <property type="molecule type" value="Genomic_DNA"/>
</dbReference>
<dbReference type="SUPFAM" id="SSF51735">
    <property type="entry name" value="NAD(P)-binding Rossmann-fold domains"/>
    <property type="match status" value="1"/>
</dbReference>
<dbReference type="InterPro" id="IPR036291">
    <property type="entry name" value="NAD(P)-bd_dom_sf"/>
</dbReference>
<feature type="domain" description="NAD-dependent epimerase/dehydratase" evidence="2">
    <location>
        <begin position="9"/>
        <end position="219"/>
    </location>
</feature>
<dbReference type="InterPro" id="IPR001509">
    <property type="entry name" value="Epimerase_deHydtase"/>
</dbReference>
<evidence type="ECO:0000259" key="2">
    <source>
        <dbReference type="Pfam" id="PF01370"/>
    </source>
</evidence>
<dbReference type="RefSeq" id="WP_265382653.1">
    <property type="nucleotide sequence ID" value="NZ_CP110615.1"/>
</dbReference>
<protein>
    <submittedName>
        <fullName evidence="3">NAD(P)-dependent oxidoreductase</fullName>
    </submittedName>
</protein>
<evidence type="ECO:0000313" key="3">
    <source>
        <dbReference type="EMBL" id="UZJ24546.1"/>
    </source>
</evidence>
<dbReference type="CDD" id="cd08946">
    <property type="entry name" value="SDR_e"/>
    <property type="match status" value="1"/>
</dbReference>
<dbReference type="Gene3D" id="3.40.50.720">
    <property type="entry name" value="NAD(P)-binding Rossmann-like Domain"/>
    <property type="match status" value="1"/>
</dbReference>
<proteinExistence type="inferred from homology"/>
<organism evidence="3 4">
    <name type="scientific">Rhodococcus antarcticus</name>
    <dbReference type="NCBI Taxonomy" id="2987751"/>
    <lineage>
        <taxon>Bacteria</taxon>
        <taxon>Bacillati</taxon>
        <taxon>Actinomycetota</taxon>
        <taxon>Actinomycetes</taxon>
        <taxon>Mycobacteriales</taxon>
        <taxon>Nocardiaceae</taxon>
        <taxon>Rhodococcus</taxon>
    </lineage>
</organism>
<reference evidence="3" key="1">
    <citation type="submission" date="2022-10" db="EMBL/GenBank/DDBJ databases">
        <title>Rhodococcus sp.75.</title>
        <authorList>
            <person name="Sun M."/>
        </authorList>
    </citation>
    <scope>NUCLEOTIDE SEQUENCE</scope>
    <source>
        <strain evidence="3">75</strain>
    </source>
</reference>
<dbReference type="Pfam" id="PF01370">
    <property type="entry name" value="Epimerase"/>
    <property type="match status" value="1"/>
</dbReference>
<comment type="similarity">
    <text evidence="1">Belongs to the NAD(P)-dependent epimerase/dehydratase family.</text>
</comment>
<dbReference type="PANTHER" id="PTHR43000">
    <property type="entry name" value="DTDP-D-GLUCOSE 4,6-DEHYDRATASE-RELATED"/>
    <property type="match status" value="1"/>
</dbReference>